<evidence type="ECO:0000256" key="1">
    <source>
        <dbReference type="SAM" id="MobiDB-lite"/>
    </source>
</evidence>
<keyword evidence="3" id="KW-1185">Reference proteome</keyword>
<protein>
    <submittedName>
        <fullName evidence="2">Uncharacterized protein</fullName>
    </submittedName>
</protein>
<dbReference type="EMBL" id="JAHYIQ010000017">
    <property type="protein sequence ID" value="KAK1125162.1"/>
    <property type="molecule type" value="Genomic_DNA"/>
</dbReference>
<dbReference type="Proteomes" id="UP001177670">
    <property type="component" value="Unassembled WGS sequence"/>
</dbReference>
<organism evidence="2 3">
    <name type="scientific">Melipona bicolor</name>
    <dbReference type="NCBI Taxonomy" id="60889"/>
    <lineage>
        <taxon>Eukaryota</taxon>
        <taxon>Metazoa</taxon>
        <taxon>Ecdysozoa</taxon>
        <taxon>Arthropoda</taxon>
        <taxon>Hexapoda</taxon>
        <taxon>Insecta</taxon>
        <taxon>Pterygota</taxon>
        <taxon>Neoptera</taxon>
        <taxon>Endopterygota</taxon>
        <taxon>Hymenoptera</taxon>
        <taxon>Apocrita</taxon>
        <taxon>Aculeata</taxon>
        <taxon>Apoidea</taxon>
        <taxon>Anthophila</taxon>
        <taxon>Apidae</taxon>
        <taxon>Melipona</taxon>
    </lineage>
</organism>
<accession>A0AA40FUL1</accession>
<comment type="caution">
    <text evidence="2">The sequence shown here is derived from an EMBL/GenBank/DDBJ whole genome shotgun (WGS) entry which is preliminary data.</text>
</comment>
<gene>
    <name evidence="2" type="ORF">K0M31_006502</name>
</gene>
<sequence>KKGKETGEKQKKDTKSNWKGGEEGIIRKGRKQEFKGREIYLKERREEKGVGQNHRVGKRGKEQEEKKQEIYLREIRKEGRGEGNNRPREEGSRRKKERKKQGGKIDEKERKTILFDPVFNHDPRQKTAIRFDIRSRRLKKEIHPGKIRRPMAIKVSDGLTGRTFLWQLEG</sequence>
<feature type="compositionally biased region" description="Basic and acidic residues" evidence="1">
    <location>
        <begin position="1"/>
        <end position="49"/>
    </location>
</feature>
<feature type="compositionally biased region" description="Basic and acidic residues" evidence="1">
    <location>
        <begin position="59"/>
        <end position="92"/>
    </location>
</feature>
<dbReference type="AlphaFoldDB" id="A0AA40FUL1"/>
<feature type="non-terminal residue" evidence="2">
    <location>
        <position position="1"/>
    </location>
</feature>
<feature type="region of interest" description="Disordered" evidence="1">
    <location>
        <begin position="1"/>
        <end position="109"/>
    </location>
</feature>
<proteinExistence type="predicted"/>
<name>A0AA40FUL1_9HYME</name>
<reference evidence="2" key="1">
    <citation type="submission" date="2021-10" db="EMBL/GenBank/DDBJ databases">
        <title>Melipona bicolor Genome sequencing and assembly.</title>
        <authorList>
            <person name="Araujo N.S."/>
            <person name="Arias M.C."/>
        </authorList>
    </citation>
    <scope>NUCLEOTIDE SEQUENCE</scope>
    <source>
        <strain evidence="2">USP_2M_L1-L4_2017</strain>
        <tissue evidence="2">Whole body</tissue>
    </source>
</reference>
<evidence type="ECO:0000313" key="3">
    <source>
        <dbReference type="Proteomes" id="UP001177670"/>
    </source>
</evidence>
<evidence type="ECO:0000313" key="2">
    <source>
        <dbReference type="EMBL" id="KAK1125162.1"/>
    </source>
</evidence>
<feature type="compositionally biased region" description="Basic residues" evidence="1">
    <location>
        <begin position="93"/>
        <end position="102"/>
    </location>
</feature>